<reference evidence="7" key="1">
    <citation type="journal article" date="2014" name="Genome Announc.">
        <title>De novo whole-genome sequence and genome annotation of Lichtheimia ramosa.</title>
        <authorList>
            <person name="Linde J."/>
            <person name="Schwartze V."/>
            <person name="Binder U."/>
            <person name="Lass-Florl C."/>
            <person name="Voigt K."/>
            <person name="Horn F."/>
        </authorList>
    </citation>
    <scope>NUCLEOTIDE SEQUENCE</scope>
    <source>
        <strain evidence="7">JMRC FSU:6197</strain>
    </source>
</reference>
<proteinExistence type="predicted"/>
<dbReference type="GO" id="GO:0043565">
    <property type="term" value="F:sequence-specific DNA binding"/>
    <property type="evidence" value="ECO:0007669"/>
    <property type="project" value="InterPro"/>
</dbReference>
<evidence type="ECO:0000313" key="7">
    <source>
        <dbReference type="EMBL" id="CDS14384.1"/>
    </source>
</evidence>
<keyword evidence="2 4" id="KW-0863">Zinc-finger</keyword>
<feature type="compositionally biased region" description="Polar residues" evidence="5">
    <location>
        <begin position="1"/>
        <end position="10"/>
    </location>
</feature>
<dbReference type="GO" id="GO:0008270">
    <property type="term" value="F:zinc ion binding"/>
    <property type="evidence" value="ECO:0007669"/>
    <property type="project" value="UniProtKB-KW"/>
</dbReference>
<feature type="compositionally biased region" description="Polar residues" evidence="5">
    <location>
        <begin position="85"/>
        <end position="118"/>
    </location>
</feature>
<feature type="compositionally biased region" description="Low complexity" evidence="5">
    <location>
        <begin position="336"/>
        <end position="349"/>
    </location>
</feature>
<protein>
    <recommendedName>
        <fullName evidence="6">GATA-type domain-containing protein</fullName>
    </recommendedName>
</protein>
<accession>A0A077X4G1</accession>
<dbReference type="InterPro" id="IPR013088">
    <property type="entry name" value="Znf_NHR/GATA"/>
</dbReference>
<dbReference type="InterPro" id="IPR000679">
    <property type="entry name" value="Znf_GATA"/>
</dbReference>
<feature type="compositionally biased region" description="Basic and acidic residues" evidence="5">
    <location>
        <begin position="27"/>
        <end position="40"/>
    </location>
</feature>
<dbReference type="PANTHER" id="PTHR45658:SF122">
    <property type="entry name" value="GATA ZINC FINGER DOMAIN-CONTAINING PROTEIN 6"/>
    <property type="match status" value="1"/>
</dbReference>
<evidence type="ECO:0000256" key="3">
    <source>
        <dbReference type="ARBA" id="ARBA00022833"/>
    </source>
</evidence>
<keyword evidence="3" id="KW-0862">Zinc</keyword>
<dbReference type="OrthoDB" id="2162994at2759"/>
<sequence>MDISALCSTSSEERDALPSPHSPASPHRPEVDARALEPLDRGGNSTTQPTFHLTPNVQLPKLRYPTSATATPTPNSIHEYLPVPSVNSSNTLHDTSKTSPSPSMSQDTTESIPPCSTMQSSAMDLNQIIGQCATLCEDLDRCRDHDFRSRSEIDWLQLLDNAAHTAKSLLSSLGMLQEQQLRSSQKRSHNDAELELKDSEYALIRQARPPQDDAIRPKIKRRTKRSTAGQRCHSCHTTETPEWRRGPDGARTLCNACGLHYSKLLRKGALTVQSDRQLLENGTAKINATPINRPNISIVHYPIIQVQAKPTGNGRGDGIRFINRQLSYPQGKDTKSYNNSYSNSPPTTTSFIHDHHVTTANSTARIVEIEEE</sequence>
<dbReference type="AlphaFoldDB" id="A0A077X4G1"/>
<dbReference type="Gene3D" id="3.30.50.10">
    <property type="entry name" value="Erythroid Transcription Factor GATA-1, subunit A"/>
    <property type="match status" value="1"/>
</dbReference>
<evidence type="ECO:0000256" key="1">
    <source>
        <dbReference type="ARBA" id="ARBA00022723"/>
    </source>
</evidence>
<dbReference type="SUPFAM" id="SSF57716">
    <property type="entry name" value="Glucocorticoid receptor-like (DNA-binding domain)"/>
    <property type="match status" value="1"/>
</dbReference>
<dbReference type="PROSITE" id="PS00344">
    <property type="entry name" value="GATA_ZN_FINGER_1"/>
    <property type="match status" value="1"/>
</dbReference>
<feature type="domain" description="GATA-type" evidence="6">
    <location>
        <begin position="226"/>
        <end position="261"/>
    </location>
</feature>
<dbReference type="EMBL" id="LK023386">
    <property type="protein sequence ID" value="CDS14384.1"/>
    <property type="molecule type" value="Genomic_DNA"/>
</dbReference>
<evidence type="ECO:0000256" key="5">
    <source>
        <dbReference type="SAM" id="MobiDB-lite"/>
    </source>
</evidence>
<dbReference type="InterPro" id="IPR051140">
    <property type="entry name" value="GATA_TF"/>
</dbReference>
<feature type="compositionally biased region" description="Polar residues" evidence="5">
    <location>
        <begin position="43"/>
        <end position="57"/>
    </location>
</feature>
<dbReference type="GO" id="GO:0006355">
    <property type="term" value="P:regulation of DNA-templated transcription"/>
    <property type="evidence" value="ECO:0007669"/>
    <property type="project" value="InterPro"/>
</dbReference>
<evidence type="ECO:0000259" key="6">
    <source>
        <dbReference type="PROSITE" id="PS50114"/>
    </source>
</evidence>
<evidence type="ECO:0000256" key="4">
    <source>
        <dbReference type="PROSITE-ProRule" id="PRU00094"/>
    </source>
</evidence>
<dbReference type="PANTHER" id="PTHR45658">
    <property type="entry name" value="GATA TRANSCRIPTION FACTOR"/>
    <property type="match status" value="1"/>
</dbReference>
<gene>
    <name evidence="7" type="ORF">LRAMOSA06553</name>
</gene>
<organism evidence="7">
    <name type="scientific">Lichtheimia ramosa</name>
    <dbReference type="NCBI Taxonomy" id="688394"/>
    <lineage>
        <taxon>Eukaryota</taxon>
        <taxon>Fungi</taxon>
        <taxon>Fungi incertae sedis</taxon>
        <taxon>Mucoromycota</taxon>
        <taxon>Mucoromycotina</taxon>
        <taxon>Mucoromycetes</taxon>
        <taxon>Mucorales</taxon>
        <taxon>Lichtheimiaceae</taxon>
        <taxon>Lichtheimia</taxon>
    </lineage>
</organism>
<dbReference type="PROSITE" id="PS50114">
    <property type="entry name" value="GATA_ZN_FINGER_2"/>
    <property type="match status" value="1"/>
</dbReference>
<name>A0A077X4G1_9FUNG</name>
<feature type="compositionally biased region" description="Low complexity" evidence="5">
    <location>
        <begin position="65"/>
        <end position="74"/>
    </location>
</feature>
<keyword evidence="1" id="KW-0479">Metal-binding</keyword>
<evidence type="ECO:0000256" key="2">
    <source>
        <dbReference type="ARBA" id="ARBA00022771"/>
    </source>
</evidence>
<dbReference type="Pfam" id="PF00320">
    <property type="entry name" value="GATA"/>
    <property type="match status" value="1"/>
</dbReference>
<dbReference type="SMART" id="SM00401">
    <property type="entry name" value="ZnF_GATA"/>
    <property type="match status" value="1"/>
</dbReference>
<feature type="region of interest" description="Disordered" evidence="5">
    <location>
        <begin position="329"/>
        <end position="349"/>
    </location>
</feature>
<feature type="region of interest" description="Disordered" evidence="5">
    <location>
        <begin position="1"/>
        <end position="118"/>
    </location>
</feature>
<dbReference type="CDD" id="cd00202">
    <property type="entry name" value="ZnF_GATA"/>
    <property type="match status" value="1"/>
</dbReference>